<dbReference type="HOGENOM" id="CLU_1532708_0_0_1"/>
<feature type="region of interest" description="Disordered" evidence="1">
    <location>
        <begin position="22"/>
        <end position="52"/>
    </location>
</feature>
<keyword evidence="4" id="KW-1185">Reference proteome</keyword>
<gene>
    <name evidence="3" type="ORF">GLAREA_02704</name>
</gene>
<accession>S3CM87</accession>
<dbReference type="RefSeq" id="XP_008085980.1">
    <property type="nucleotide sequence ID" value="XM_008087789.1"/>
</dbReference>
<evidence type="ECO:0000313" key="4">
    <source>
        <dbReference type="Proteomes" id="UP000016922"/>
    </source>
</evidence>
<feature type="compositionally biased region" description="Low complexity" evidence="1">
    <location>
        <begin position="22"/>
        <end position="44"/>
    </location>
</feature>
<dbReference type="GeneID" id="19461760"/>
<feature type="transmembrane region" description="Helical" evidence="2">
    <location>
        <begin position="73"/>
        <end position="95"/>
    </location>
</feature>
<organism evidence="3 4">
    <name type="scientific">Glarea lozoyensis (strain ATCC 20868 / MF5171)</name>
    <dbReference type="NCBI Taxonomy" id="1116229"/>
    <lineage>
        <taxon>Eukaryota</taxon>
        <taxon>Fungi</taxon>
        <taxon>Dikarya</taxon>
        <taxon>Ascomycota</taxon>
        <taxon>Pezizomycotina</taxon>
        <taxon>Leotiomycetes</taxon>
        <taxon>Helotiales</taxon>
        <taxon>Helotiaceae</taxon>
        <taxon>Glarea</taxon>
    </lineage>
</organism>
<dbReference type="KEGG" id="glz:GLAREA_02704"/>
<evidence type="ECO:0000313" key="3">
    <source>
        <dbReference type="EMBL" id="EPE26790.1"/>
    </source>
</evidence>
<dbReference type="EMBL" id="KE145370">
    <property type="protein sequence ID" value="EPE26790.1"/>
    <property type="molecule type" value="Genomic_DNA"/>
</dbReference>
<keyword evidence="2" id="KW-0812">Transmembrane</keyword>
<keyword evidence="2" id="KW-1133">Transmembrane helix</keyword>
<proteinExistence type="predicted"/>
<reference evidence="3 4" key="1">
    <citation type="journal article" date="2013" name="BMC Genomics">
        <title>Genomics-driven discovery of the pneumocandin biosynthetic gene cluster in the fungus Glarea lozoyensis.</title>
        <authorList>
            <person name="Chen L."/>
            <person name="Yue Q."/>
            <person name="Zhang X."/>
            <person name="Xiang M."/>
            <person name="Wang C."/>
            <person name="Li S."/>
            <person name="Che Y."/>
            <person name="Ortiz-Lopez F.J."/>
            <person name="Bills G.F."/>
            <person name="Liu X."/>
            <person name="An Z."/>
        </authorList>
    </citation>
    <scope>NUCLEOTIDE SEQUENCE [LARGE SCALE GENOMIC DNA]</scope>
    <source>
        <strain evidence="4">ATCC 20868 / MF5171</strain>
    </source>
</reference>
<dbReference type="Proteomes" id="UP000016922">
    <property type="component" value="Unassembled WGS sequence"/>
</dbReference>
<sequence>MAPLPVNDHPISTLLNIIKTQSTSVSPTPTTSSTTTPTASPSPSNHNINNLLPLAPTTDGPVAVLPIPHPTDYILYFLLGCILGILCFLFTYHCINKYHALPALRLCPRTAASGYWWRERGDLVMREGARRRQNSGARGGAGVLRPLEGGGRSRGFSLAAWFWGWEDMRRRIRRV</sequence>
<name>S3CM87_GLAL2</name>
<evidence type="ECO:0000256" key="2">
    <source>
        <dbReference type="SAM" id="Phobius"/>
    </source>
</evidence>
<dbReference type="AlphaFoldDB" id="S3CM87"/>
<evidence type="ECO:0000256" key="1">
    <source>
        <dbReference type="SAM" id="MobiDB-lite"/>
    </source>
</evidence>
<protein>
    <submittedName>
        <fullName evidence="3">Uncharacterized protein</fullName>
    </submittedName>
</protein>
<keyword evidence="2" id="KW-0472">Membrane</keyword>